<keyword evidence="1" id="KW-0472">Membrane</keyword>
<evidence type="ECO:0000256" key="1">
    <source>
        <dbReference type="SAM" id="Phobius"/>
    </source>
</evidence>
<feature type="transmembrane region" description="Helical" evidence="1">
    <location>
        <begin position="6"/>
        <end position="29"/>
    </location>
</feature>
<name>X1CW11_9ZZZZ</name>
<evidence type="ECO:0000313" key="2">
    <source>
        <dbReference type="EMBL" id="GAH12681.1"/>
    </source>
</evidence>
<comment type="caution">
    <text evidence="2">The sequence shown here is derived from an EMBL/GenBank/DDBJ whole genome shotgun (WGS) entry which is preliminary data.</text>
</comment>
<protein>
    <submittedName>
        <fullName evidence="2">Uncharacterized protein</fullName>
    </submittedName>
</protein>
<organism evidence="2">
    <name type="scientific">marine sediment metagenome</name>
    <dbReference type="NCBI Taxonomy" id="412755"/>
    <lineage>
        <taxon>unclassified sequences</taxon>
        <taxon>metagenomes</taxon>
        <taxon>ecological metagenomes</taxon>
    </lineage>
</organism>
<dbReference type="AlphaFoldDB" id="X1CW11"/>
<keyword evidence="1" id="KW-0812">Transmembrane</keyword>
<sequence>MKLQRYVISSALTVIGLCGKLLVVNTLTWMKAIGDASHRTSLFGRTHLHPHKGDIMELKYILHTYCLDDISENCVPGASTRVLIHITAEWKK</sequence>
<reference evidence="2" key="1">
    <citation type="journal article" date="2014" name="Front. Microbiol.">
        <title>High frequency of phylogenetically diverse reductive dehalogenase-homologous genes in deep subseafloor sedimentary metagenomes.</title>
        <authorList>
            <person name="Kawai M."/>
            <person name="Futagami T."/>
            <person name="Toyoda A."/>
            <person name="Takaki Y."/>
            <person name="Nishi S."/>
            <person name="Hori S."/>
            <person name="Arai W."/>
            <person name="Tsubouchi T."/>
            <person name="Morono Y."/>
            <person name="Uchiyama I."/>
            <person name="Ito T."/>
            <person name="Fujiyama A."/>
            <person name="Inagaki F."/>
            <person name="Takami H."/>
        </authorList>
    </citation>
    <scope>NUCLEOTIDE SEQUENCE</scope>
    <source>
        <strain evidence="2">Expedition CK06-06</strain>
    </source>
</reference>
<proteinExistence type="predicted"/>
<gene>
    <name evidence="2" type="ORF">S01H4_61654</name>
</gene>
<accession>X1CW11</accession>
<keyword evidence="1" id="KW-1133">Transmembrane helix</keyword>
<dbReference type="EMBL" id="BART01036608">
    <property type="protein sequence ID" value="GAH12681.1"/>
    <property type="molecule type" value="Genomic_DNA"/>
</dbReference>